<evidence type="ECO:0000313" key="2">
    <source>
        <dbReference type="Proteomes" id="UP001056120"/>
    </source>
</evidence>
<dbReference type="Proteomes" id="UP001056120">
    <property type="component" value="Linkage Group LG01"/>
</dbReference>
<accession>A0ACB9K888</accession>
<proteinExistence type="predicted"/>
<gene>
    <name evidence="1" type="ORF">L1987_02627</name>
</gene>
<keyword evidence="2" id="KW-1185">Reference proteome</keyword>
<organism evidence="1 2">
    <name type="scientific">Smallanthus sonchifolius</name>
    <dbReference type="NCBI Taxonomy" id="185202"/>
    <lineage>
        <taxon>Eukaryota</taxon>
        <taxon>Viridiplantae</taxon>
        <taxon>Streptophyta</taxon>
        <taxon>Embryophyta</taxon>
        <taxon>Tracheophyta</taxon>
        <taxon>Spermatophyta</taxon>
        <taxon>Magnoliopsida</taxon>
        <taxon>eudicotyledons</taxon>
        <taxon>Gunneridae</taxon>
        <taxon>Pentapetalae</taxon>
        <taxon>asterids</taxon>
        <taxon>campanulids</taxon>
        <taxon>Asterales</taxon>
        <taxon>Asteraceae</taxon>
        <taxon>Asteroideae</taxon>
        <taxon>Heliantheae alliance</taxon>
        <taxon>Millerieae</taxon>
        <taxon>Smallanthus</taxon>
    </lineage>
</organism>
<name>A0ACB9K888_9ASTR</name>
<reference evidence="1 2" key="2">
    <citation type="journal article" date="2022" name="Mol. Ecol. Resour.">
        <title>The genomes of chicory, endive, great burdock and yacon provide insights into Asteraceae paleo-polyploidization history and plant inulin production.</title>
        <authorList>
            <person name="Fan W."/>
            <person name="Wang S."/>
            <person name="Wang H."/>
            <person name="Wang A."/>
            <person name="Jiang F."/>
            <person name="Liu H."/>
            <person name="Zhao H."/>
            <person name="Xu D."/>
            <person name="Zhang Y."/>
        </authorList>
    </citation>
    <scope>NUCLEOTIDE SEQUENCE [LARGE SCALE GENOMIC DNA]</scope>
    <source>
        <strain evidence="2">cv. Yunnan</strain>
        <tissue evidence="1">Leaves</tissue>
    </source>
</reference>
<comment type="caution">
    <text evidence="1">The sequence shown here is derived from an EMBL/GenBank/DDBJ whole genome shotgun (WGS) entry which is preliminary data.</text>
</comment>
<sequence>MHENWHDWLEYAKHQSFSIFLKQYLDQQLLEALIRNTDTCLKLIDNYSRPKFHVAGALDWLGLRLDMLSSFIFAFLLVFLVSMPEGIIDPSTAGLAVAYGLNLNILQAWAIEKLCRLEIQFISVERIFQYSSIPSEPPLVIDSNRPDHFWPSQGKVDIHHLKVRYALHMPLVLRGITCTFHGGTKTGIVGRTRSGKSTLIQTLFRIVEPTSGEILIDGINVSSIGLHDLRSRLSIIPQDPIMFNGTVRSNMDPLEDYTDDQIWENWSMGQRQLICLGRVLLKKSKILVLDEATASVDTATDNMIQKTLRQHFSHSTVIAIAHRITFVHGSTTTDLSWACATQEKQDSGVIEEYDSPTTLLEDKSSSFSQLVEEYSMRSDSSHITSHS</sequence>
<evidence type="ECO:0000313" key="1">
    <source>
        <dbReference type="EMBL" id="KAI3828526.1"/>
    </source>
</evidence>
<dbReference type="EMBL" id="CM042018">
    <property type="protein sequence ID" value="KAI3828526.1"/>
    <property type="molecule type" value="Genomic_DNA"/>
</dbReference>
<protein>
    <submittedName>
        <fullName evidence="1">Uncharacterized protein</fullName>
    </submittedName>
</protein>
<reference evidence="2" key="1">
    <citation type="journal article" date="2022" name="Mol. Ecol. Resour.">
        <title>The genomes of chicory, endive, great burdock and yacon provide insights into Asteraceae palaeo-polyploidization history and plant inulin production.</title>
        <authorList>
            <person name="Fan W."/>
            <person name="Wang S."/>
            <person name="Wang H."/>
            <person name="Wang A."/>
            <person name="Jiang F."/>
            <person name="Liu H."/>
            <person name="Zhao H."/>
            <person name="Xu D."/>
            <person name="Zhang Y."/>
        </authorList>
    </citation>
    <scope>NUCLEOTIDE SEQUENCE [LARGE SCALE GENOMIC DNA]</scope>
    <source>
        <strain evidence="2">cv. Yunnan</strain>
    </source>
</reference>